<feature type="non-terminal residue" evidence="1">
    <location>
        <position position="1"/>
    </location>
</feature>
<protein>
    <submittedName>
        <fullName evidence="1">Uncharacterized protein</fullName>
    </submittedName>
</protein>
<feature type="non-terminal residue" evidence="1">
    <location>
        <position position="77"/>
    </location>
</feature>
<gene>
    <name evidence="1" type="ORF">F5891DRAFT_896113</name>
</gene>
<keyword evidence="2" id="KW-1185">Reference proteome</keyword>
<dbReference type="EMBL" id="JABBWK010000083">
    <property type="protein sequence ID" value="KAG1894185.1"/>
    <property type="molecule type" value="Genomic_DNA"/>
</dbReference>
<comment type="caution">
    <text evidence="1">The sequence shown here is derived from an EMBL/GenBank/DDBJ whole genome shotgun (WGS) entry which is preliminary data.</text>
</comment>
<dbReference type="Proteomes" id="UP001195769">
    <property type="component" value="Unassembled WGS sequence"/>
</dbReference>
<sequence length="77" mass="8739">FVEELDLDAFGFLDPGQVIRGAHLIPAFASKRGTSTLRHGKSLARPMGELDDWEEYYVGIFVDRDMFVRYTHLGIGH</sequence>
<dbReference type="AlphaFoldDB" id="A0AAD4DUI0"/>
<name>A0AAD4DUI0_9AGAM</name>
<accession>A0AAD4DUI0</accession>
<organism evidence="1 2">
    <name type="scientific">Suillus fuscotomentosus</name>
    <dbReference type="NCBI Taxonomy" id="1912939"/>
    <lineage>
        <taxon>Eukaryota</taxon>
        <taxon>Fungi</taxon>
        <taxon>Dikarya</taxon>
        <taxon>Basidiomycota</taxon>
        <taxon>Agaricomycotina</taxon>
        <taxon>Agaricomycetes</taxon>
        <taxon>Agaricomycetidae</taxon>
        <taxon>Boletales</taxon>
        <taxon>Suillineae</taxon>
        <taxon>Suillaceae</taxon>
        <taxon>Suillus</taxon>
    </lineage>
</organism>
<evidence type="ECO:0000313" key="1">
    <source>
        <dbReference type="EMBL" id="KAG1894185.1"/>
    </source>
</evidence>
<dbReference type="GeneID" id="64667666"/>
<proteinExistence type="predicted"/>
<reference evidence="1" key="1">
    <citation type="journal article" date="2020" name="New Phytol.">
        <title>Comparative genomics reveals dynamic genome evolution in host specialist ectomycorrhizal fungi.</title>
        <authorList>
            <person name="Lofgren L.A."/>
            <person name="Nguyen N.H."/>
            <person name="Vilgalys R."/>
            <person name="Ruytinx J."/>
            <person name="Liao H.L."/>
            <person name="Branco S."/>
            <person name="Kuo A."/>
            <person name="LaButti K."/>
            <person name="Lipzen A."/>
            <person name="Andreopoulos W."/>
            <person name="Pangilinan J."/>
            <person name="Riley R."/>
            <person name="Hundley H."/>
            <person name="Na H."/>
            <person name="Barry K."/>
            <person name="Grigoriev I.V."/>
            <person name="Stajich J.E."/>
            <person name="Kennedy P.G."/>
        </authorList>
    </citation>
    <scope>NUCLEOTIDE SEQUENCE</scope>
    <source>
        <strain evidence="1">FC203</strain>
    </source>
</reference>
<evidence type="ECO:0000313" key="2">
    <source>
        <dbReference type="Proteomes" id="UP001195769"/>
    </source>
</evidence>
<dbReference type="RefSeq" id="XP_041219761.1">
    <property type="nucleotide sequence ID" value="XM_041373368.1"/>
</dbReference>